<protein>
    <submittedName>
        <fullName evidence="6 7">SHSP domain-containing protein</fullName>
    </submittedName>
</protein>
<evidence type="ECO:0000313" key="7">
    <source>
        <dbReference type="WBParaSite" id="TCONS_00014505.p1"/>
    </source>
</evidence>
<dbReference type="GO" id="GO:0051082">
    <property type="term" value="F:unfolded protein binding"/>
    <property type="evidence" value="ECO:0007669"/>
    <property type="project" value="TreeGrafter"/>
</dbReference>
<reference evidence="6" key="1">
    <citation type="submission" date="2015-08" db="UniProtKB">
        <authorList>
            <consortium name="WormBaseParasite"/>
        </authorList>
    </citation>
    <scope>IDENTIFICATION</scope>
</reference>
<dbReference type="GO" id="GO:0005634">
    <property type="term" value="C:nucleus"/>
    <property type="evidence" value="ECO:0007669"/>
    <property type="project" value="TreeGrafter"/>
</dbReference>
<dbReference type="GO" id="GO:0005737">
    <property type="term" value="C:cytoplasm"/>
    <property type="evidence" value="ECO:0007669"/>
    <property type="project" value="TreeGrafter"/>
</dbReference>
<evidence type="ECO:0000313" key="6">
    <source>
        <dbReference type="WBParaSite" id="SSTP_0000442100.1"/>
    </source>
</evidence>
<dbReference type="Gene3D" id="2.60.40.790">
    <property type="match status" value="1"/>
</dbReference>
<feature type="domain" description="SHSP" evidence="4">
    <location>
        <begin position="86"/>
        <end position="180"/>
    </location>
</feature>
<dbReference type="Proteomes" id="UP000035681">
    <property type="component" value="Unplaced"/>
</dbReference>
<dbReference type="GO" id="GO:0009408">
    <property type="term" value="P:response to heat"/>
    <property type="evidence" value="ECO:0007669"/>
    <property type="project" value="TreeGrafter"/>
</dbReference>
<dbReference type="AlphaFoldDB" id="A0A0K0E4K1"/>
<accession>A0A0K0E4K1</accession>
<dbReference type="PANTHER" id="PTHR45640">
    <property type="entry name" value="HEAT SHOCK PROTEIN HSP-12.2-RELATED"/>
    <property type="match status" value="1"/>
</dbReference>
<dbReference type="InterPro" id="IPR008978">
    <property type="entry name" value="HSP20-like_chaperone"/>
</dbReference>
<organism evidence="6">
    <name type="scientific">Strongyloides stercoralis</name>
    <name type="common">Threadworm</name>
    <dbReference type="NCBI Taxonomy" id="6248"/>
    <lineage>
        <taxon>Eukaryota</taxon>
        <taxon>Metazoa</taxon>
        <taxon>Ecdysozoa</taxon>
        <taxon>Nematoda</taxon>
        <taxon>Chromadorea</taxon>
        <taxon>Rhabditida</taxon>
        <taxon>Tylenchina</taxon>
        <taxon>Panagrolaimomorpha</taxon>
        <taxon>Strongyloidoidea</taxon>
        <taxon>Strongyloididae</taxon>
        <taxon>Strongyloides</taxon>
    </lineage>
</organism>
<dbReference type="CDD" id="cd06526">
    <property type="entry name" value="metazoan_ACD"/>
    <property type="match status" value="1"/>
</dbReference>
<evidence type="ECO:0000256" key="3">
    <source>
        <dbReference type="SAM" id="MobiDB-lite"/>
    </source>
</evidence>
<proteinExistence type="inferred from homology"/>
<keyword evidence="5" id="KW-1185">Reference proteome</keyword>
<dbReference type="WBParaSite" id="TCONS_00014505.p1">
    <property type="protein sequence ID" value="TCONS_00014505.p1"/>
    <property type="gene ID" value="XLOC_009703"/>
</dbReference>
<dbReference type="GO" id="GO:0042026">
    <property type="term" value="P:protein refolding"/>
    <property type="evidence" value="ECO:0007669"/>
    <property type="project" value="TreeGrafter"/>
</dbReference>
<evidence type="ECO:0000256" key="2">
    <source>
        <dbReference type="RuleBase" id="RU003616"/>
    </source>
</evidence>
<dbReference type="InterPro" id="IPR002068">
    <property type="entry name" value="A-crystallin/Hsp20_dom"/>
</dbReference>
<feature type="region of interest" description="Disordered" evidence="3">
    <location>
        <begin position="1"/>
        <end position="22"/>
    </location>
</feature>
<sequence length="180" mass="20867">MAPNSQPIRHPQRQSPQKLSSSLYSDKCLSTSLYTPVFTNNSSFTNYQKKIETDPFFYNYNNSNNYSENKKNLFDYSLSVKEMDQQLAKIRKTPSKVICERKKITVFIDMSNFRAEDVQVFVEKGRLTVLAEQEIKLNNSTSVIKKFSRKFVIPDDVRNEFIATELDEKGKLKITALRAV</sequence>
<evidence type="ECO:0000256" key="1">
    <source>
        <dbReference type="PROSITE-ProRule" id="PRU00285"/>
    </source>
</evidence>
<dbReference type="InterPro" id="IPR001436">
    <property type="entry name" value="Alpha-crystallin/sHSP_animal"/>
</dbReference>
<dbReference type="SUPFAM" id="SSF49764">
    <property type="entry name" value="HSP20-like chaperones"/>
    <property type="match status" value="1"/>
</dbReference>
<dbReference type="PANTHER" id="PTHR45640:SF26">
    <property type="entry name" value="RE23625P"/>
    <property type="match status" value="1"/>
</dbReference>
<evidence type="ECO:0000259" key="4">
    <source>
        <dbReference type="PROSITE" id="PS01031"/>
    </source>
</evidence>
<name>A0A0K0E4K1_STRER</name>
<dbReference type="Pfam" id="PF00011">
    <property type="entry name" value="HSP20"/>
    <property type="match status" value="1"/>
</dbReference>
<comment type="similarity">
    <text evidence="1 2">Belongs to the small heat shock protein (HSP20) family.</text>
</comment>
<dbReference type="STRING" id="6248.A0A0K0E4K1"/>
<dbReference type="PROSITE" id="PS01031">
    <property type="entry name" value="SHSP"/>
    <property type="match status" value="1"/>
</dbReference>
<dbReference type="WBParaSite" id="SSTP_0000442100.1">
    <property type="protein sequence ID" value="SSTP_0000442100.1"/>
    <property type="gene ID" value="SSTP_0000442100"/>
</dbReference>
<evidence type="ECO:0000313" key="5">
    <source>
        <dbReference type="Proteomes" id="UP000035681"/>
    </source>
</evidence>